<gene>
    <name evidence="2" type="ORF">ACEN34_07240</name>
</gene>
<keyword evidence="3" id="KW-1185">Reference proteome</keyword>
<dbReference type="InterPro" id="IPR029441">
    <property type="entry name" value="Cass2"/>
</dbReference>
<dbReference type="RefSeq" id="WP_125549978.1">
    <property type="nucleotide sequence ID" value="NZ_JBGQPK010000025.1"/>
</dbReference>
<dbReference type="Proteomes" id="UP001625389">
    <property type="component" value="Unassembled WGS sequence"/>
</dbReference>
<sequence>MTQTYKIQQFPELTITGYATQLPLPTMTNIEQVSTLKSQHFMALAQSGQFAELMSASRDKIGYALSSVVDQQLEYFAGANTTATSATTETRTLPAGDYVVLQGKGGPSRQLFDQLIGQFFGTILPENQHLYTGDSFVIEALLNGNPNDAVVELRIPVSH</sequence>
<dbReference type="InterPro" id="IPR011256">
    <property type="entry name" value="Reg_factor_effector_dom_sf"/>
</dbReference>
<accession>A0ABW8UC34</accession>
<comment type="caution">
    <text evidence="2">The sequence shown here is derived from an EMBL/GenBank/DDBJ whole genome shotgun (WGS) entry which is preliminary data.</text>
</comment>
<dbReference type="SUPFAM" id="SSF55136">
    <property type="entry name" value="Probable bacterial effector-binding domain"/>
    <property type="match status" value="1"/>
</dbReference>
<dbReference type="Pfam" id="PF14526">
    <property type="entry name" value="Cass2"/>
    <property type="match status" value="1"/>
</dbReference>
<dbReference type="Gene3D" id="3.20.80.10">
    <property type="entry name" value="Regulatory factor, effector binding domain"/>
    <property type="match status" value="1"/>
</dbReference>
<proteinExistence type="predicted"/>
<protein>
    <submittedName>
        <fullName evidence="2">Effector binding domain-containing protein</fullName>
    </submittedName>
</protein>
<dbReference type="InterPro" id="IPR010499">
    <property type="entry name" value="AraC_E-bd"/>
</dbReference>
<dbReference type="EMBL" id="JBGQPK010000025">
    <property type="protein sequence ID" value="MFL2029409.1"/>
    <property type="molecule type" value="Genomic_DNA"/>
</dbReference>
<dbReference type="SMART" id="SM00871">
    <property type="entry name" value="AraC_E_bind"/>
    <property type="match status" value="1"/>
</dbReference>
<feature type="domain" description="AraC effector-binding" evidence="1">
    <location>
        <begin position="3"/>
        <end position="158"/>
    </location>
</feature>
<organism evidence="2 3">
    <name type="scientific">Loigolactobacillus zhaoyuanensis</name>
    <dbReference type="NCBI Taxonomy" id="2486017"/>
    <lineage>
        <taxon>Bacteria</taxon>
        <taxon>Bacillati</taxon>
        <taxon>Bacillota</taxon>
        <taxon>Bacilli</taxon>
        <taxon>Lactobacillales</taxon>
        <taxon>Lactobacillaceae</taxon>
        <taxon>Loigolactobacillus</taxon>
    </lineage>
</organism>
<evidence type="ECO:0000259" key="1">
    <source>
        <dbReference type="SMART" id="SM00871"/>
    </source>
</evidence>
<name>A0ABW8UC34_9LACO</name>
<reference evidence="2 3" key="1">
    <citation type="submission" date="2024-08" db="EMBL/GenBank/DDBJ databases">
        <authorList>
            <person name="Arias E."/>
        </authorList>
    </citation>
    <scope>NUCLEOTIDE SEQUENCE [LARGE SCALE GENOMIC DNA]</scope>
    <source>
        <strain evidence="2 3">FAM 25317</strain>
    </source>
</reference>
<evidence type="ECO:0000313" key="3">
    <source>
        <dbReference type="Proteomes" id="UP001625389"/>
    </source>
</evidence>
<evidence type="ECO:0000313" key="2">
    <source>
        <dbReference type="EMBL" id="MFL2029409.1"/>
    </source>
</evidence>